<feature type="compositionally biased region" description="Pro residues" evidence="1">
    <location>
        <begin position="85"/>
        <end position="98"/>
    </location>
</feature>
<evidence type="ECO:0000256" key="1">
    <source>
        <dbReference type="SAM" id="MobiDB-lite"/>
    </source>
</evidence>
<feature type="non-terminal residue" evidence="3">
    <location>
        <position position="98"/>
    </location>
</feature>
<name>A0A0L8M5T8_STRVG</name>
<gene>
    <name evidence="3" type="ORF">ADK75_29405</name>
</gene>
<feature type="compositionally biased region" description="Low complexity" evidence="1">
    <location>
        <begin position="36"/>
        <end position="84"/>
    </location>
</feature>
<feature type="region of interest" description="Disordered" evidence="1">
    <location>
        <begin position="25"/>
        <end position="98"/>
    </location>
</feature>
<evidence type="ECO:0000256" key="2">
    <source>
        <dbReference type="SAM" id="SignalP"/>
    </source>
</evidence>
<comment type="caution">
    <text evidence="3">The sequence shown here is derived from an EMBL/GenBank/DDBJ whole genome shotgun (WGS) entry which is preliminary data.</text>
</comment>
<feature type="signal peptide" evidence="2">
    <location>
        <begin position="1"/>
        <end position="28"/>
    </location>
</feature>
<accession>A0A0L8M5T8</accession>
<sequence>MNRKLIPAAAVATCAAAVLALFAGPVSADDTPGPVPSASALPTRPASPTARPTAVPTVMPTVMPSGTPVPGHTPTQGPTTAPGPGGTPNPTVAPQPSR</sequence>
<reference evidence="4" key="1">
    <citation type="submission" date="2015-07" db="EMBL/GenBank/DDBJ databases">
        <authorList>
            <consortium name="Consortium for Microbial Forensics and Genomics (microFORGE)"/>
            <person name="Knight B.M."/>
            <person name="Roberts D.P."/>
            <person name="Lin D."/>
            <person name="Hari K."/>
            <person name="Fletcher J."/>
            <person name="Melcher U."/>
            <person name="Blagden T."/>
            <person name="Winegar R.A."/>
        </authorList>
    </citation>
    <scope>NUCLEOTIDE SEQUENCE [LARGE SCALE GENOMIC DNA]</scope>
    <source>
        <strain evidence="4">NRRL B-1447</strain>
    </source>
</reference>
<organism evidence="3 4">
    <name type="scientific">Streptomyces virginiae</name>
    <name type="common">Streptomyces cinnamonensis</name>
    <dbReference type="NCBI Taxonomy" id="1961"/>
    <lineage>
        <taxon>Bacteria</taxon>
        <taxon>Bacillati</taxon>
        <taxon>Actinomycetota</taxon>
        <taxon>Actinomycetes</taxon>
        <taxon>Kitasatosporales</taxon>
        <taxon>Streptomycetaceae</taxon>
        <taxon>Streptomyces</taxon>
    </lineage>
</organism>
<evidence type="ECO:0008006" key="5">
    <source>
        <dbReference type="Google" id="ProtNLM"/>
    </source>
</evidence>
<evidence type="ECO:0000313" key="4">
    <source>
        <dbReference type="Proteomes" id="UP000037084"/>
    </source>
</evidence>
<dbReference type="PATRIC" id="fig|1961.12.peg.6534"/>
<evidence type="ECO:0000313" key="3">
    <source>
        <dbReference type="EMBL" id="KOG45758.1"/>
    </source>
</evidence>
<dbReference type="EMBL" id="LGUV01000359">
    <property type="protein sequence ID" value="KOG45758.1"/>
    <property type="molecule type" value="Genomic_DNA"/>
</dbReference>
<keyword evidence="2" id="KW-0732">Signal</keyword>
<dbReference type="AlphaFoldDB" id="A0A0L8M5T8"/>
<dbReference type="Proteomes" id="UP000037084">
    <property type="component" value="Unassembled WGS sequence"/>
</dbReference>
<protein>
    <recommendedName>
        <fullName evidence="5">Lipoprotein</fullName>
    </recommendedName>
</protein>
<proteinExistence type="predicted"/>
<feature type="chain" id="PRO_5005586995" description="Lipoprotein" evidence="2">
    <location>
        <begin position="29"/>
        <end position="98"/>
    </location>
</feature>